<reference evidence="4" key="1">
    <citation type="journal article" date="2021" name="Nat. Commun.">
        <title>Genetic determinants of endophytism in the Arabidopsis root mycobiome.</title>
        <authorList>
            <person name="Mesny F."/>
            <person name="Miyauchi S."/>
            <person name="Thiergart T."/>
            <person name="Pickel B."/>
            <person name="Atanasova L."/>
            <person name="Karlsson M."/>
            <person name="Huettel B."/>
            <person name="Barry K.W."/>
            <person name="Haridas S."/>
            <person name="Chen C."/>
            <person name="Bauer D."/>
            <person name="Andreopoulos W."/>
            <person name="Pangilinan J."/>
            <person name="LaButti K."/>
            <person name="Riley R."/>
            <person name="Lipzen A."/>
            <person name="Clum A."/>
            <person name="Drula E."/>
            <person name="Henrissat B."/>
            <person name="Kohler A."/>
            <person name="Grigoriev I.V."/>
            <person name="Martin F.M."/>
            <person name="Hacquard S."/>
        </authorList>
    </citation>
    <scope>NUCLEOTIDE SEQUENCE</scope>
    <source>
        <strain evidence="4">MPI-SDFR-AT-0120</strain>
    </source>
</reference>
<keyword evidence="2" id="KW-0812">Transmembrane</keyword>
<dbReference type="InterPro" id="IPR007065">
    <property type="entry name" value="HPP"/>
</dbReference>
<dbReference type="PANTHER" id="PTHR33741">
    <property type="entry name" value="TRANSMEMBRANE PROTEIN DDB_G0269096-RELATED"/>
    <property type="match status" value="1"/>
</dbReference>
<keyword evidence="2" id="KW-0472">Membrane</keyword>
<feature type="transmembrane region" description="Helical" evidence="2">
    <location>
        <begin position="141"/>
        <end position="160"/>
    </location>
</feature>
<feature type="region of interest" description="Disordered" evidence="1">
    <location>
        <begin position="222"/>
        <end position="251"/>
    </location>
</feature>
<gene>
    <name evidence="4" type="ORF">FB567DRAFT_352719</name>
</gene>
<evidence type="ECO:0000313" key="5">
    <source>
        <dbReference type="Proteomes" id="UP000813461"/>
    </source>
</evidence>
<organism evidence="4 5">
    <name type="scientific">Paraphoma chrysanthemicola</name>
    <dbReference type="NCBI Taxonomy" id="798071"/>
    <lineage>
        <taxon>Eukaryota</taxon>
        <taxon>Fungi</taxon>
        <taxon>Dikarya</taxon>
        <taxon>Ascomycota</taxon>
        <taxon>Pezizomycotina</taxon>
        <taxon>Dothideomycetes</taxon>
        <taxon>Pleosporomycetidae</taxon>
        <taxon>Pleosporales</taxon>
        <taxon>Pleosporineae</taxon>
        <taxon>Phaeosphaeriaceae</taxon>
        <taxon>Paraphoma</taxon>
    </lineage>
</organism>
<evidence type="ECO:0000256" key="2">
    <source>
        <dbReference type="SAM" id="Phobius"/>
    </source>
</evidence>
<dbReference type="PANTHER" id="PTHR33741:SF5">
    <property type="entry name" value="TRANSMEMBRANE PROTEIN DDB_G0269096-RELATED"/>
    <property type="match status" value="1"/>
</dbReference>
<accession>A0A8K0VZ94</accession>
<feature type="compositionally biased region" description="Basic and acidic residues" evidence="1">
    <location>
        <begin position="299"/>
        <end position="308"/>
    </location>
</feature>
<feature type="region of interest" description="Disordered" evidence="1">
    <location>
        <begin position="287"/>
        <end position="326"/>
    </location>
</feature>
<feature type="transmembrane region" description="Helical" evidence="2">
    <location>
        <begin position="180"/>
        <end position="202"/>
    </location>
</feature>
<feature type="transmembrane region" description="Helical" evidence="2">
    <location>
        <begin position="51"/>
        <end position="72"/>
    </location>
</feature>
<name>A0A8K0VZ94_9PLEO</name>
<feature type="transmembrane region" description="Helical" evidence="2">
    <location>
        <begin position="112"/>
        <end position="129"/>
    </location>
</feature>
<dbReference type="AlphaFoldDB" id="A0A8K0VZ94"/>
<comment type="caution">
    <text evidence="4">The sequence shown here is derived from an EMBL/GenBank/DDBJ whole genome shotgun (WGS) entry which is preliminary data.</text>
</comment>
<protein>
    <submittedName>
        <fullName evidence="4">HPP family protein</fullName>
    </submittedName>
</protein>
<evidence type="ECO:0000259" key="3">
    <source>
        <dbReference type="Pfam" id="PF04982"/>
    </source>
</evidence>
<dbReference type="InterPro" id="IPR058581">
    <property type="entry name" value="TM_HPP"/>
</dbReference>
<dbReference type="OrthoDB" id="2016548at2759"/>
<proteinExistence type="predicted"/>
<evidence type="ECO:0000313" key="4">
    <source>
        <dbReference type="EMBL" id="KAH7087735.1"/>
    </source>
</evidence>
<keyword evidence="2" id="KW-1133">Transmembrane helix</keyword>
<evidence type="ECO:0000256" key="1">
    <source>
        <dbReference type="SAM" id="MobiDB-lite"/>
    </source>
</evidence>
<feature type="domain" description="HPP transmembrane region" evidence="3">
    <location>
        <begin position="50"/>
        <end position="210"/>
    </location>
</feature>
<keyword evidence="5" id="KW-1185">Reference proteome</keyword>
<feature type="compositionally biased region" description="Basic and acidic residues" evidence="1">
    <location>
        <begin position="236"/>
        <end position="251"/>
    </location>
</feature>
<dbReference type="Proteomes" id="UP000813461">
    <property type="component" value="Unassembled WGS sequence"/>
</dbReference>
<sequence>MSVFEKARDWDLDLDRYLNRILPPSPLHRFPKPVSRFLGYRRTQRQDVGNVLGAFWSLIGAFCGLAVIAAVFNNTSSIQQHRPPALIASFGASAILEYNAIRSPLGQPRNALLGHTFSALIGVGISKLFQYHSDYESIKWLAGAVACGTSSAVMLLTGTVHPPGGASAVLAATEPVITAMGWYFAGLVLWGTTLMVFVGLVVNNIQRQFPIYWWTPMDLTRPKNNDEETVPNGRGGLERKKTKDKQKYDQDGGRIQITGAEVLLPGDLSLNAEEAKVLERLRERLRRRIDEGDEDESEKLESASERSSTEFTMVPSRSDVGEAPSI</sequence>
<dbReference type="EMBL" id="JAGMVJ010000009">
    <property type="protein sequence ID" value="KAH7087735.1"/>
    <property type="molecule type" value="Genomic_DNA"/>
</dbReference>
<dbReference type="Pfam" id="PF04982">
    <property type="entry name" value="TM_HPP"/>
    <property type="match status" value="1"/>
</dbReference>